<gene>
    <name evidence="1" type="ORF">EOT10_03100</name>
</gene>
<dbReference type="RefSeq" id="WP_127826448.1">
    <property type="nucleotide sequence ID" value="NZ_RZYA01000001.1"/>
</dbReference>
<comment type="caution">
    <text evidence="1">The sequence shown here is derived from an EMBL/GenBank/DDBJ whole genome shotgun (WGS) entry which is preliminary data.</text>
</comment>
<accession>A0A3S2VLL0</accession>
<keyword evidence="2" id="KW-1185">Reference proteome</keyword>
<reference evidence="1 2" key="1">
    <citation type="submission" date="2019-01" db="EMBL/GenBank/DDBJ databases">
        <title>Genome sequences of Streptomyces and Rhizobium isolates collected from root and soil.</title>
        <authorList>
            <person name="Chhettri S."/>
            <person name="Sevigny J.L."/>
            <person name="Sen A."/>
            <person name="Ennis N."/>
            <person name="Tisa L."/>
        </authorList>
    </citation>
    <scope>NUCLEOTIDE SEQUENCE [LARGE SCALE GENOMIC DNA]</scope>
    <source>
        <strain evidence="1 2">San01</strain>
    </source>
</reference>
<dbReference type="OrthoDB" id="3872745at2"/>
<organism evidence="1 2">
    <name type="scientific">Streptomyces antnestii</name>
    <dbReference type="NCBI Taxonomy" id="2494256"/>
    <lineage>
        <taxon>Bacteria</taxon>
        <taxon>Bacillati</taxon>
        <taxon>Actinomycetota</taxon>
        <taxon>Actinomycetes</taxon>
        <taxon>Kitasatosporales</taxon>
        <taxon>Streptomycetaceae</taxon>
        <taxon>Streptomyces</taxon>
    </lineage>
</organism>
<protein>
    <submittedName>
        <fullName evidence="1">Uncharacterized protein</fullName>
    </submittedName>
</protein>
<name>A0A3S2VLL0_9ACTN</name>
<evidence type="ECO:0000313" key="2">
    <source>
        <dbReference type="Proteomes" id="UP000283128"/>
    </source>
</evidence>
<dbReference type="EMBL" id="RZYA01000001">
    <property type="protein sequence ID" value="RVU28862.1"/>
    <property type="molecule type" value="Genomic_DNA"/>
</dbReference>
<proteinExistence type="predicted"/>
<dbReference type="Proteomes" id="UP000283128">
    <property type="component" value="Unassembled WGS sequence"/>
</dbReference>
<dbReference type="AlphaFoldDB" id="A0A3S2VLL0"/>
<sequence>MLELSQDTGVTLPGGAGTVRFGMTPDQVLSLLAAGAITRRRPCMTLTREQYPELRHAHDAWLSGLLHEPDWAFEAEFDGVTLGFRGGGPGAADRLARLDVTSTAPTPATTVAWDDIDLFGYPAGEIADALPGAKLLPDDPAAGAGRTATDLIVEPAGLRLSLLTPVSAGQRIVLLGPDARSWQACCEGAWACAKEGDALTGIMR</sequence>
<evidence type="ECO:0000313" key="1">
    <source>
        <dbReference type="EMBL" id="RVU28862.1"/>
    </source>
</evidence>